<dbReference type="RefSeq" id="WP_259134695.1">
    <property type="nucleotide sequence ID" value="NZ_JANUCS010000007.1"/>
</dbReference>
<name>A0A424YQV6_9EURY</name>
<comment type="caution">
    <text evidence="1">The sequence shown here is derived from an EMBL/GenBank/DDBJ whole genome shotgun (WGS) entry which is preliminary data.</text>
</comment>
<dbReference type="PANTHER" id="PTHR35866:SF2">
    <property type="entry name" value="YKGJ FAMILY CYSTEINE CLUSTER PROTEIN"/>
    <property type="match status" value="1"/>
</dbReference>
<dbReference type="Pfam" id="PF03692">
    <property type="entry name" value="CxxCxxCC"/>
    <property type="match status" value="1"/>
</dbReference>
<organism evidence="1 2">
    <name type="scientific">Methanosalsum natronophilum</name>
    <dbReference type="NCBI Taxonomy" id="768733"/>
    <lineage>
        <taxon>Archaea</taxon>
        <taxon>Methanobacteriati</taxon>
        <taxon>Methanobacteriota</taxon>
        <taxon>Stenosarchaea group</taxon>
        <taxon>Methanomicrobia</taxon>
        <taxon>Methanosarcinales</taxon>
        <taxon>Methanosarcinaceae</taxon>
        <taxon>Methanosalsum</taxon>
    </lineage>
</organism>
<reference evidence="1 2" key="1">
    <citation type="submission" date="2018-08" db="EMBL/GenBank/DDBJ databases">
        <title>The metabolism and importance of syntrophic acetate oxidation coupled to methane or sulfide production in haloalkaline environments.</title>
        <authorList>
            <person name="Timmers P.H.A."/>
            <person name="Vavourakis C.D."/>
            <person name="Sorokin D.Y."/>
            <person name="Sinninghe Damste J.S."/>
            <person name="Muyzer G."/>
            <person name="Stams A.J.M."/>
            <person name="Plugge C.M."/>
        </authorList>
    </citation>
    <scope>NUCLEOTIDE SEQUENCE [LARGE SCALE GENOMIC DNA]</scope>
    <source>
        <strain evidence="1">MSAO_Arc3</strain>
    </source>
</reference>
<evidence type="ECO:0000313" key="1">
    <source>
        <dbReference type="EMBL" id="RQD81299.1"/>
    </source>
</evidence>
<gene>
    <name evidence="1" type="ORF">D5R95_08180</name>
</gene>
<dbReference type="AlphaFoldDB" id="A0A424YQV6"/>
<accession>A0A424YQV6</accession>
<evidence type="ECO:0000313" key="2">
    <source>
        <dbReference type="Proteomes" id="UP000284763"/>
    </source>
</evidence>
<dbReference type="EMBL" id="QZAB01000519">
    <property type="protein sequence ID" value="RQD81299.1"/>
    <property type="molecule type" value="Genomic_DNA"/>
</dbReference>
<proteinExistence type="predicted"/>
<dbReference type="Proteomes" id="UP000284763">
    <property type="component" value="Unassembled WGS sequence"/>
</dbReference>
<protein>
    <submittedName>
        <fullName evidence="1">YkgJ family cysteine cluster protein</fullName>
    </submittedName>
</protein>
<dbReference type="InterPro" id="IPR005358">
    <property type="entry name" value="Puta_zinc/iron-chelating_dom"/>
</dbReference>
<sequence>MVSTNILTEETRIERLRVASIEHWTNELKHAHLIETRFLINQLQKIGFRCLKCGKCCKKKFGDNYVHLFLSEIEAISKNYRIDIEEIVSPYLEDILTDCVSKKFDEMSKSIDSEGFFHVDGWILKRCKSGNCIFLKENKCHIYKSRPSICSTYPFYIYKSKMMYSKCPGIGHNISLKDSYSLASNLISRYISEVKYLILMASRFHTRVVSKSGKSKFYENYSKGLIRFIVHNPGKIYEGLIQLNSEKVLITNIY</sequence>
<dbReference type="PANTHER" id="PTHR35866">
    <property type="entry name" value="PUTATIVE-RELATED"/>
    <property type="match status" value="1"/>
</dbReference>